<dbReference type="AlphaFoldDB" id="A0A8A7K8H7"/>
<evidence type="ECO:0000256" key="1">
    <source>
        <dbReference type="ARBA" id="ARBA00022448"/>
    </source>
</evidence>
<dbReference type="PANTHER" id="PTHR38682:SF1">
    <property type="entry name" value="V-TYPE ATP SYNTHASE SUBUNIT C"/>
    <property type="match status" value="1"/>
</dbReference>
<name>A0A8A7K8H7_9FIRM</name>
<dbReference type="Pfam" id="PF01992">
    <property type="entry name" value="vATP-synt_AC39"/>
    <property type="match status" value="1"/>
</dbReference>
<dbReference type="Proteomes" id="UP000665020">
    <property type="component" value="Chromosome"/>
</dbReference>
<evidence type="ECO:0000313" key="3">
    <source>
        <dbReference type="EMBL" id="QTL98103.1"/>
    </source>
</evidence>
<dbReference type="PANTHER" id="PTHR38682">
    <property type="entry name" value="V-TYPE ATP SYNTHASE SUBUNIT C"/>
    <property type="match status" value="1"/>
</dbReference>
<reference evidence="3" key="1">
    <citation type="submission" date="2019-12" db="EMBL/GenBank/DDBJ databases">
        <authorList>
            <person name="zhang j."/>
            <person name="sun C.M."/>
        </authorList>
    </citation>
    <scope>NUCLEOTIDE SEQUENCE</scope>
    <source>
        <strain evidence="3">NS-1</strain>
    </source>
</reference>
<sequence>MGLAVQYPVINAKIRALISKMLDNEDYRNIIKLSSVQDIFNYLYNNTYYHDKLAELFGVEIHRRRFESTLKKTFIDDYHVIMRFLKSGSRDFFKQFFAKFEIEDIKMLLRTILIEHDEEYLKEGLIYLGNIGEIDIKSLTAIRSYQDLLTVFEDTIYYNVLNRFADRYERDRNLFPVEMSLDFQYFSRLEELGKKLGGSDYRYIEDLMGTEADLLNIQWIYRIKKYYNLSSGEILNYLIPFHYKINRDNFKKMSQVVKATDMEKYIRYNKYQEVFRKAITGNSDIFGKYYLAFLLKKSIKVKSTSFFNIGNIIAYLIIKECEIRDIITIVEGVRYSLSTDKIKEYLIRDGV</sequence>
<dbReference type="GO" id="GO:0046961">
    <property type="term" value="F:proton-transporting ATPase activity, rotational mechanism"/>
    <property type="evidence" value="ECO:0007669"/>
    <property type="project" value="InterPro"/>
</dbReference>
<dbReference type="KEGG" id="ifn:GM661_09000"/>
<keyword evidence="4" id="KW-1185">Reference proteome</keyword>
<organism evidence="3 4">
    <name type="scientific">Iocasia fonsfrigidae</name>
    <dbReference type="NCBI Taxonomy" id="2682810"/>
    <lineage>
        <taxon>Bacteria</taxon>
        <taxon>Bacillati</taxon>
        <taxon>Bacillota</taxon>
        <taxon>Clostridia</taxon>
        <taxon>Halanaerobiales</taxon>
        <taxon>Halanaerobiaceae</taxon>
        <taxon>Iocasia</taxon>
    </lineage>
</organism>
<keyword evidence="1" id="KW-0813">Transport</keyword>
<keyword evidence="2" id="KW-0406">Ion transport</keyword>
<dbReference type="EMBL" id="CP046640">
    <property type="protein sequence ID" value="QTL98103.1"/>
    <property type="molecule type" value="Genomic_DNA"/>
</dbReference>
<evidence type="ECO:0000313" key="4">
    <source>
        <dbReference type="Proteomes" id="UP000665020"/>
    </source>
</evidence>
<dbReference type="InterPro" id="IPR050873">
    <property type="entry name" value="V-ATPase_V0D/AC39_subunit"/>
</dbReference>
<accession>A0A8A7K8H7</accession>
<dbReference type="SUPFAM" id="SSF103486">
    <property type="entry name" value="V-type ATP synthase subunit C"/>
    <property type="match status" value="1"/>
</dbReference>
<dbReference type="Gene3D" id="1.10.132.50">
    <property type="entry name" value="ATP synthase (C/AC39) subunit, domain 3"/>
    <property type="match status" value="3"/>
</dbReference>
<dbReference type="InterPro" id="IPR036079">
    <property type="entry name" value="ATPase_csu/dsu_sf"/>
</dbReference>
<gene>
    <name evidence="3" type="ORF">GM661_09000</name>
</gene>
<dbReference type="InterPro" id="IPR002843">
    <property type="entry name" value="ATPase_V0-cplx_csu/dsu"/>
</dbReference>
<proteinExistence type="predicted"/>
<dbReference type="InterPro" id="IPR044911">
    <property type="entry name" value="V-type_ATPase_csu/dsu_dom_3"/>
</dbReference>
<dbReference type="RefSeq" id="WP_230869682.1">
    <property type="nucleotide sequence ID" value="NZ_CP046640.1"/>
</dbReference>
<protein>
    <submittedName>
        <fullName evidence="3">Uncharacterized protein</fullName>
    </submittedName>
</protein>
<evidence type="ECO:0000256" key="2">
    <source>
        <dbReference type="ARBA" id="ARBA00023065"/>
    </source>
</evidence>